<dbReference type="RefSeq" id="WP_216686855.1">
    <property type="nucleotide sequence ID" value="NZ_CAUPKR010000008.1"/>
</dbReference>
<evidence type="ECO:0000256" key="1">
    <source>
        <dbReference type="SAM" id="Phobius"/>
    </source>
</evidence>
<comment type="caution">
    <text evidence="2">The sequence shown here is derived from an EMBL/GenBank/DDBJ whole genome shotgun (WGS) entry which is preliminary data.</text>
</comment>
<feature type="transmembrane region" description="Helical" evidence="1">
    <location>
        <begin position="38"/>
        <end position="57"/>
    </location>
</feature>
<organism evidence="2 3">
    <name type="scientific">Allobacillus halotolerans</name>
    <dbReference type="NCBI Taxonomy" id="570278"/>
    <lineage>
        <taxon>Bacteria</taxon>
        <taxon>Bacillati</taxon>
        <taxon>Bacillota</taxon>
        <taxon>Bacilli</taxon>
        <taxon>Bacillales</taxon>
        <taxon>Bacillaceae</taxon>
        <taxon>Allobacillus</taxon>
    </lineage>
</organism>
<protein>
    <submittedName>
        <fullName evidence="2">DUF1294 domain-containing protein</fullName>
    </submittedName>
</protein>
<dbReference type="Proteomes" id="UP000812672">
    <property type="component" value="Unassembled WGS sequence"/>
</dbReference>
<dbReference type="EMBL" id="JAHLZF010000004">
    <property type="protein sequence ID" value="MBU6080179.1"/>
    <property type="molecule type" value="Genomic_DNA"/>
</dbReference>
<keyword evidence="1" id="KW-1133">Transmembrane helix</keyword>
<keyword evidence="3" id="KW-1185">Reference proteome</keyword>
<feature type="transmembrane region" description="Helical" evidence="1">
    <location>
        <begin position="6"/>
        <end position="22"/>
    </location>
</feature>
<feature type="transmembrane region" description="Helical" evidence="1">
    <location>
        <begin position="63"/>
        <end position="83"/>
    </location>
</feature>
<keyword evidence="1" id="KW-0472">Membrane</keyword>
<dbReference type="Pfam" id="PF06961">
    <property type="entry name" value="DUF1294"/>
    <property type="match status" value="1"/>
</dbReference>
<gene>
    <name evidence="2" type="ORF">KQ486_04055</name>
</gene>
<name>A0ABS6GM20_9BACI</name>
<reference evidence="2 3" key="1">
    <citation type="journal article" date="2011" name="Int. J. Syst. Evol. Microbiol.">
        <title>Allobacillus halotolerans gen. nov., sp. nov. isolated from shrimp paste.</title>
        <authorList>
            <person name="Sheu S.Y."/>
            <person name="Arun A.B."/>
            <person name="Jiang S.R."/>
            <person name="Young C.C."/>
            <person name="Chen W.M."/>
        </authorList>
    </citation>
    <scope>NUCLEOTIDE SEQUENCE [LARGE SCALE GENOMIC DNA]</scope>
    <source>
        <strain evidence="2 3">LMG 24826</strain>
    </source>
</reference>
<evidence type="ECO:0000313" key="3">
    <source>
        <dbReference type="Proteomes" id="UP000812672"/>
    </source>
</evidence>
<sequence length="84" mass="9624">MYLLAGWLVIINFIGFIVMGIDKRKARLRHYRIPESRIWTIALIGGALGAWAGMNVFRHKTKHIQFAFGLPLITLVWAAVFLWG</sequence>
<accession>A0ABS6GM20</accession>
<proteinExistence type="predicted"/>
<keyword evidence="1" id="KW-0812">Transmembrane</keyword>
<evidence type="ECO:0000313" key="2">
    <source>
        <dbReference type="EMBL" id="MBU6080179.1"/>
    </source>
</evidence>
<dbReference type="InterPro" id="IPR010718">
    <property type="entry name" value="DUF1294"/>
</dbReference>